<dbReference type="Pfam" id="PF00078">
    <property type="entry name" value="RVT_1"/>
    <property type="match status" value="1"/>
</dbReference>
<dbReference type="Gene3D" id="3.10.10.10">
    <property type="entry name" value="HIV Type 1 Reverse Transcriptase, subunit A, domain 1"/>
    <property type="match status" value="1"/>
</dbReference>
<dbReference type="EMBL" id="JBBPBN010000006">
    <property type="protein sequence ID" value="KAK9034925.1"/>
    <property type="molecule type" value="Genomic_DNA"/>
</dbReference>
<dbReference type="CDD" id="cd01647">
    <property type="entry name" value="RT_LTR"/>
    <property type="match status" value="1"/>
</dbReference>
<feature type="domain" description="Reverse transcriptase" evidence="2">
    <location>
        <begin position="247"/>
        <end position="407"/>
    </location>
</feature>
<dbReference type="Proteomes" id="UP001396334">
    <property type="component" value="Unassembled WGS sequence"/>
</dbReference>
<evidence type="ECO:0000313" key="4">
    <source>
        <dbReference type="Proteomes" id="UP001396334"/>
    </source>
</evidence>
<feature type="region of interest" description="Disordered" evidence="1">
    <location>
        <begin position="1"/>
        <end position="27"/>
    </location>
</feature>
<name>A0ABR2TCB6_9ROSI</name>
<organism evidence="3 4">
    <name type="scientific">Hibiscus sabdariffa</name>
    <name type="common">roselle</name>
    <dbReference type="NCBI Taxonomy" id="183260"/>
    <lineage>
        <taxon>Eukaryota</taxon>
        <taxon>Viridiplantae</taxon>
        <taxon>Streptophyta</taxon>
        <taxon>Embryophyta</taxon>
        <taxon>Tracheophyta</taxon>
        <taxon>Spermatophyta</taxon>
        <taxon>Magnoliopsida</taxon>
        <taxon>eudicotyledons</taxon>
        <taxon>Gunneridae</taxon>
        <taxon>Pentapetalae</taxon>
        <taxon>rosids</taxon>
        <taxon>malvids</taxon>
        <taxon>Malvales</taxon>
        <taxon>Malvaceae</taxon>
        <taxon>Malvoideae</taxon>
        <taxon>Hibiscus</taxon>
    </lineage>
</organism>
<evidence type="ECO:0000313" key="3">
    <source>
        <dbReference type="EMBL" id="KAK9034925.1"/>
    </source>
</evidence>
<evidence type="ECO:0000259" key="2">
    <source>
        <dbReference type="Pfam" id="PF00078"/>
    </source>
</evidence>
<proteinExistence type="predicted"/>
<accession>A0ABR2TCB6</accession>
<comment type="caution">
    <text evidence="3">The sequence shown here is derived from an EMBL/GenBank/DDBJ whole genome shotgun (WGS) entry which is preliminary data.</text>
</comment>
<reference evidence="3 4" key="1">
    <citation type="journal article" date="2024" name="G3 (Bethesda)">
        <title>Genome assembly of Hibiscus sabdariffa L. provides insights into metabolisms of medicinal natural products.</title>
        <authorList>
            <person name="Kim T."/>
        </authorList>
    </citation>
    <scope>NUCLEOTIDE SEQUENCE [LARGE SCALE GENOMIC DNA]</scope>
    <source>
        <strain evidence="3">TK-2024</strain>
        <tissue evidence="3">Old leaves</tissue>
    </source>
</reference>
<dbReference type="SUPFAM" id="SSF56672">
    <property type="entry name" value="DNA/RNA polymerases"/>
    <property type="match status" value="1"/>
</dbReference>
<dbReference type="Gene3D" id="3.30.70.270">
    <property type="match status" value="2"/>
</dbReference>
<dbReference type="PANTHER" id="PTHR24559:SF457">
    <property type="entry name" value="RNA-DIRECTED DNA POLYMERASE HOMOLOG"/>
    <property type="match status" value="1"/>
</dbReference>
<dbReference type="PANTHER" id="PTHR24559">
    <property type="entry name" value="TRANSPOSON TY3-I GAG-POL POLYPROTEIN"/>
    <property type="match status" value="1"/>
</dbReference>
<gene>
    <name evidence="3" type="ORF">V6N11_076977</name>
</gene>
<sequence>MGKESSNSEELGKTKGKIDWRGPTLGPNDLPTNRSKLCVWRIVGPKSSRGRGCSRSQPMTIQRFLQDYRWERDWTDGFLDINGVSNIIPDSQVDFGQNPSSEEFTDCEDDEGCDLPDDLRRMMECEEKKILPHKEELETLILGTEEEKRKVKIGTTISADTRQNLIKLLQEYIDVFAWSYQDMPGLDEDIAMHRLPIKPECKPVQQKLRRMKPEMLLKIRDEVKKQFDAGFLQAVTYSDWVANIVPVPKKDEKVHMCIDYRDLSRASPKDNFPLPHIDTLVDNTAGHSYFSFMDGFSGYNQIKMFPDDMNKTMFVTLWGTFYYKVMPFGLKNAGAIYQRAMVALFHDMMHKEIEVYVDDMIAKSKTEEEHITNIEKLFQRFREFHLKLNPTNCTFGVTSGKLLGFIVSRNGIEIDPNKVRAIQELPPPRTQKEVKGFLGRLNYISRFISQLTDRCDPVYRLLRKNNPEEWNNEFQVALERIKRQLTNAPILVPPVPDRPLIMYLTVFENSMGCVLG</sequence>
<feature type="compositionally biased region" description="Basic and acidic residues" evidence="1">
    <location>
        <begin position="10"/>
        <end position="20"/>
    </location>
</feature>
<evidence type="ECO:0000256" key="1">
    <source>
        <dbReference type="SAM" id="MobiDB-lite"/>
    </source>
</evidence>
<dbReference type="InterPro" id="IPR043128">
    <property type="entry name" value="Rev_trsase/Diguanyl_cyclase"/>
</dbReference>
<protein>
    <recommendedName>
        <fullName evidence="2">Reverse transcriptase domain-containing protein</fullName>
    </recommendedName>
</protein>
<dbReference type="InterPro" id="IPR053134">
    <property type="entry name" value="RNA-dir_DNA_polymerase"/>
</dbReference>
<dbReference type="InterPro" id="IPR000477">
    <property type="entry name" value="RT_dom"/>
</dbReference>
<keyword evidence="4" id="KW-1185">Reference proteome</keyword>
<dbReference type="InterPro" id="IPR043502">
    <property type="entry name" value="DNA/RNA_pol_sf"/>
</dbReference>